<dbReference type="SUPFAM" id="SSF82895">
    <property type="entry name" value="TSP-1 type 1 repeat"/>
    <property type="match status" value="5"/>
</dbReference>
<dbReference type="PANTHER" id="PTHR11311">
    <property type="entry name" value="SPONDIN"/>
    <property type="match status" value="1"/>
</dbReference>
<keyword evidence="8" id="KW-0677">Repeat</keyword>
<keyword evidence="5" id="KW-0646">Protease inhibitor</keyword>
<dbReference type="GO" id="GO:0031012">
    <property type="term" value="C:extracellular matrix"/>
    <property type="evidence" value="ECO:0007669"/>
    <property type="project" value="TreeGrafter"/>
</dbReference>
<evidence type="ECO:0000256" key="5">
    <source>
        <dbReference type="ARBA" id="ARBA00022690"/>
    </source>
</evidence>
<keyword evidence="7 14" id="KW-0732">Signal</keyword>
<name>A0A9Q0M8F4_BLOTA</name>
<dbReference type="InterPro" id="IPR038678">
    <property type="entry name" value="Spondin_N_sf"/>
</dbReference>
<dbReference type="NCBIfam" id="NF038123">
    <property type="entry name" value="NF038123_dom"/>
    <property type="match status" value="1"/>
</dbReference>
<gene>
    <name evidence="18" type="ORF">RDWZM_005814</name>
</gene>
<keyword evidence="9" id="KW-0130">Cell adhesion</keyword>
<evidence type="ECO:0000256" key="10">
    <source>
        <dbReference type="ARBA" id="ARBA00022900"/>
    </source>
</evidence>
<dbReference type="PROSITE" id="PS00280">
    <property type="entry name" value="BPTI_KUNITZ_1"/>
    <property type="match status" value="1"/>
</dbReference>
<evidence type="ECO:0000259" key="17">
    <source>
        <dbReference type="PROSITE" id="PS51020"/>
    </source>
</evidence>
<dbReference type="CDD" id="cd00109">
    <property type="entry name" value="Kunitz-type"/>
    <property type="match status" value="1"/>
</dbReference>
<evidence type="ECO:0000256" key="8">
    <source>
        <dbReference type="ARBA" id="ARBA00022737"/>
    </source>
</evidence>
<dbReference type="InterPro" id="IPR051418">
    <property type="entry name" value="Spondin/Thrombospondin_T1"/>
</dbReference>
<comment type="caution">
    <text evidence="18">The sequence shown here is derived from an EMBL/GenBank/DDBJ whole genome shotgun (WGS) entry which is preliminary data.</text>
</comment>
<evidence type="ECO:0000256" key="4">
    <source>
        <dbReference type="ARBA" id="ARBA00022530"/>
    </source>
</evidence>
<dbReference type="InterPro" id="IPR002223">
    <property type="entry name" value="Kunitz_BPTI"/>
</dbReference>
<dbReference type="InterPro" id="IPR044004">
    <property type="entry name" value="TSP1_spondin_dom"/>
</dbReference>
<dbReference type="PROSITE" id="PS51020">
    <property type="entry name" value="SPONDIN"/>
    <property type="match status" value="1"/>
</dbReference>
<dbReference type="EMBL" id="JAPWDV010000002">
    <property type="protein sequence ID" value="KAJ6220002.1"/>
    <property type="molecule type" value="Genomic_DNA"/>
</dbReference>
<evidence type="ECO:0000256" key="12">
    <source>
        <dbReference type="ARBA" id="ARBA00023180"/>
    </source>
</evidence>
<dbReference type="InterPro" id="IPR042307">
    <property type="entry name" value="Reeler_sf"/>
</dbReference>
<dbReference type="InterPro" id="IPR036880">
    <property type="entry name" value="Kunitz_BPTI_sf"/>
</dbReference>
<dbReference type="Pfam" id="PF00090">
    <property type="entry name" value="TSP_1"/>
    <property type="match status" value="2"/>
</dbReference>
<keyword evidence="3" id="KW-0964">Secreted</keyword>
<feature type="domain" description="BPTI/Kunitz inhibitor" evidence="15">
    <location>
        <begin position="673"/>
        <end position="723"/>
    </location>
</feature>
<dbReference type="PROSITE" id="PS51257">
    <property type="entry name" value="PROKAR_LIPOPROTEIN"/>
    <property type="match status" value="1"/>
</dbReference>
<dbReference type="Gene3D" id="4.10.410.10">
    <property type="entry name" value="Pancreatic trypsin inhibitor Kunitz domain"/>
    <property type="match status" value="1"/>
</dbReference>
<dbReference type="FunFam" id="2.60.40.2130:FF:000002">
    <property type="entry name" value="Putative Spondin-1"/>
    <property type="match status" value="1"/>
</dbReference>
<keyword evidence="6" id="KW-0479">Metal-binding</keyword>
<organism evidence="18 19">
    <name type="scientific">Blomia tropicalis</name>
    <name type="common">Mite</name>
    <dbReference type="NCBI Taxonomy" id="40697"/>
    <lineage>
        <taxon>Eukaryota</taxon>
        <taxon>Metazoa</taxon>
        <taxon>Ecdysozoa</taxon>
        <taxon>Arthropoda</taxon>
        <taxon>Chelicerata</taxon>
        <taxon>Arachnida</taxon>
        <taxon>Acari</taxon>
        <taxon>Acariformes</taxon>
        <taxon>Sarcoptiformes</taxon>
        <taxon>Astigmata</taxon>
        <taxon>Glycyphagoidea</taxon>
        <taxon>Echimyopodidae</taxon>
        <taxon>Blomia</taxon>
    </lineage>
</organism>
<dbReference type="InterPro" id="IPR000884">
    <property type="entry name" value="TSP1_rpt"/>
</dbReference>
<dbReference type="GO" id="GO:0046872">
    <property type="term" value="F:metal ion binding"/>
    <property type="evidence" value="ECO:0007669"/>
    <property type="project" value="UniProtKB-KW"/>
</dbReference>
<dbReference type="PANTHER" id="PTHR11311:SF16">
    <property type="entry name" value="SPONDIN-1"/>
    <property type="match status" value="1"/>
</dbReference>
<protein>
    <recommendedName>
        <fullName evidence="2">Spondin-1</fullName>
    </recommendedName>
    <alternativeName>
        <fullName evidence="13">F-spondin</fullName>
    </alternativeName>
</protein>
<evidence type="ECO:0000256" key="7">
    <source>
        <dbReference type="ARBA" id="ARBA00022729"/>
    </source>
</evidence>
<dbReference type="Gene3D" id="2.60.40.2130">
    <property type="entry name" value="F-spondin domain"/>
    <property type="match status" value="1"/>
</dbReference>
<dbReference type="FunFam" id="4.10.410.10:FF:000020">
    <property type="entry name" value="Collagen, type VI, alpha 3"/>
    <property type="match status" value="1"/>
</dbReference>
<dbReference type="Proteomes" id="UP001142055">
    <property type="component" value="Chromosome 2"/>
</dbReference>
<keyword evidence="19" id="KW-1185">Reference proteome</keyword>
<evidence type="ECO:0000256" key="6">
    <source>
        <dbReference type="ARBA" id="ARBA00022723"/>
    </source>
</evidence>
<dbReference type="SMART" id="SM00209">
    <property type="entry name" value="TSP1"/>
    <property type="match status" value="5"/>
</dbReference>
<dbReference type="SMART" id="SM00131">
    <property type="entry name" value="KU"/>
    <property type="match status" value="1"/>
</dbReference>
<dbReference type="PRINTS" id="PR00759">
    <property type="entry name" value="BASICPTASE"/>
</dbReference>
<evidence type="ECO:0000313" key="18">
    <source>
        <dbReference type="EMBL" id="KAJ6220002.1"/>
    </source>
</evidence>
<dbReference type="PROSITE" id="PS50279">
    <property type="entry name" value="BPTI_KUNITZ_2"/>
    <property type="match status" value="1"/>
</dbReference>
<dbReference type="Gene3D" id="2.20.100.10">
    <property type="entry name" value="Thrombospondin type-1 (TSP1) repeat"/>
    <property type="match status" value="5"/>
</dbReference>
<comment type="subcellular location">
    <subcellularLocation>
        <location evidence="1">Secreted</location>
        <location evidence="1">Extracellular space</location>
        <location evidence="1">Extracellular matrix</location>
    </subcellularLocation>
</comment>
<dbReference type="InterPro" id="IPR002861">
    <property type="entry name" value="Reeler_dom"/>
</dbReference>
<evidence type="ECO:0000256" key="3">
    <source>
        <dbReference type="ARBA" id="ARBA00022525"/>
    </source>
</evidence>
<accession>A0A9Q0M8F4</accession>
<dbReference type="OMA" id="VDCMVTP"/>
<evidence type="ECO:0000256" key="1">
    <source>
        <dbReference type="ARBA" id="ARBA00004498"/>
    </source>
</evidence>
<evidence type="ECO:0000259" key="16">
    <source>
        <dbReference type="PROSITE" id="PS51019"/>
    </source>
</evidence>
<dbReference type="Gene3D" id="2.60.40.4060">
    <property type="entry name" value="Reeler domain"/>
    <property type="match status" value="1"/>
</dbReference>
<dbReference type="PROSITE" id="PS50092">
    <property type="entry name" value="TSP1"/>
    <property type="match status" value="5"/>
</dbReference>
<feature type="signal peptide" evidence="14">
    <location>
        <begin position="1"/>
        <end position="23"/>
    </location>
</feature>
<keyword evidence="4" id="KW-0272">Extracellular matrix</keyword>
<sequence length="870" mass="98093">MTVSLKPFIIIIVSCITIHLFVSCDLDGSPTYVSYPKCPNRDLSEVIGEPNRGTHGFKIKISGNPDKYVPGQMYTIVLQGDQRIANSKSIGNVHKFTEFVIQVEPRESTNPPVQGPAYQPSPFQSQTSKYMQESQPFTDVGSFQPQLYSDSLVKSSEQCPNAVTHTTSVPKNEISVMWLAPSAGSGCVVFRATVVERKDVWFTEEGGLTKTLCEEESDNHDEQPEIFDECCACDEAKYEVTFEGLWSKYTHPKDFPSSVHQTHFSDIIGASHSTDFRIWEYGGYATEGVRQVAERGITKKLESELKSESNKIRTIIKARGLWFPNLNGKTFAVFRVDKNHHLMSLLSMLGPSPDWIVGVSALELCTKNCSWIGEKVMNLYLWDAGTISGVTYLSKNTTTIPQERIRRITSQSPNSIESPFYDSTGVRMKPIARLTVSRQRIYEKACGDEETRYGMSDFEDDDGRSDCMVTEWTKFSPCSVSCGEGIRKRTRNYINEKRANEASCNMKLIEKEDCGGKCINNVSCETTPWSDWQPCNVTCGRGWRKRVRKFVHRLARKMCTSIDLEQKEQCMGMYGHSCSDGQTSSIGRESPYNLCPGGPNCPETESNEEKCAVTAWSEWSPCTETCGKGFKIRTRLYTNPYKSKNVCNVDLVKSVECVGDSCPTDRNDARNVCTLPREVGPCRGYFPRYYFDSNKGVCVQFIYSGCRGNLNNFERLADCKEKCENLSKVTIGALKTTSPFSNYSMSSPINDQSLVIDCVVTPWSEWTPCSRTCGSARRERRREIKLNAQNGGKQCPSRLMQRRRCKDNPPCECEMSEWSEWSPCSSTCDGQGYTQRHRNITQEPDPGRPPCGTTVERNYCTNYMPCTNRT</sequence>
<evidence type="ECO:0000256" key="13">
    <source>
        <dbReference type="ARBA" id="ARBA00030964"/>
    </source>
</evidence>
<dbReference type="PROSITE" id="PS51019">
    <property type="entry name" value="REELIN"/>
    <property type="match status" value="1"/>
</dbReference>
<dbReference type="InterPro" id="IPR020901">
    <property type="entry name" value="Prtase_inh_Kunz-CS"/>
</dbReference>
<evidence type="ECO:0000256" key="14">
    <source>
        <dbReference type="SAM" id="SignalP"/>
    </source>
</evidence>
<evidence type="ECO:0000259" key="15">
    <source>
        <dbReference type="PROSITE" id="PS50279"/>
    </source>
</evidence>
<dbReference type="Pfam" id="PF02014">
    <property type="entry name" value="Reeler"/>
    <property type="match status" value="1"/>
</dbReference>
<proteinExistence type="predicted"/>
<evidence type="ECO:0000256" key="11">
    <source>
        <dbReference type="ARBA" id="ARBA00023157"/>
    </source>
</evidence>
<feature type="chain" id="PRO_5040439224" description="Spondin-1" evidence="14">
    <location>
        <begin position="24"/>
        <end position="870"/>
    </location>
</feature>
<dbReference type="Pfam" id="PF19028">
    <property type="entry name" value="TSP1_spondin"/>
    <property type="match status" value="3"/>
</dbReference>
<dbReference type="CDD" id="cd08544">
    <property type="entry name" value="Reeler"/>
    <property type="match status" value="1"/>
</dbReference>
<dbReference type="GO" id="GO:0004867">
    <property type="term" value="F:serine-type endopeptidase inhibitor activity"/>
    <property type="evidence" value="ECO:0007669"/>
    <property type="project" value="UniProtKB-KW"/>
</dbReference>
<feature type="domain" description="Spondin" evidence="17">
    <location>
        <begin position="226"/>
        <end position="416"/>
    </location>
</feature>
<evidence type="ECO:0000313" key="19">
    <source>
        <dbReference type="Proteomes" id="UP001142055"/>
    </source>
</evidence>
<reference evidence="18" key="1">
    <citation type="submission" date="2022-12" db="EMBL/GenBank/DDBJ databases">
        <title>Genome assemblies of Blomia tropicalis.</title>
        <authorList>
            <person name="Cui Y."/>
        </authorList>
    </citation>
    <scope>NUCLEOTIDE SEQUENCE</scope>
    <source>
        <tissue evidence="18">Adult mites</tissue>
    </source>
</reference>
<keyword evidence="10" id="KW-0722">Serine protease inhibitor</keyword>
<dbReference type="GO" id="GO:0007155">
    <property type="term" value="P:cell adhesion"/>
    <property type="evidence" value="ECO:0007669"/>
    <property type="project" value="UniProtKB-KW"/>
</dbReference>
<evidence type="ECO:0000256" key="2">
    <source>
        <dbReference type="ARBA" id="ARBA00019594"/>
    </source>
</evidence>
<dbReference type="Pfam" id="PF00014">
    <property type="entry name" value="Kunitz_BPTI"/>
    <property type="match status" value="1"/>
</dbReference>
<dbReference type="InterPro" id="IPR009465">
    <property type="entry name" value="Spondin_N"/>
</dbReference>
<dbReference type="InterPro" id="IPR036383">
    <property type="entry name" value="TSP1_rpt_sf"/>
</dbReference>
<dbReference type="AlphaFoldDB" id="A0A9Q0M8F4"/>
<evidence type="ECO:0000256" key="9">
    <source>
        <dbReference type="ARBA" id="ARBA00022889"/>
    </source>
</evidence>
<feature type="domain" description="Reelin" evidence="16">
    <location>
        <begin position="23"/>
        <end position="225"/>
    </location>
</feature>
<dbReference type="Pfam" id="PF06468">
    <property type="entry name" value="Spond_N"/>
    <property type="match status" value="1"/>
</dbReference>
<dbReference type="SUPFAM" id="SSF57362">
    <property type="entry name" value="BPTI-like"/>
    <property type="match status" value="1"/>
</dbReference>
<keyword evidence="12" id="KW-0325">Glycoprotein</keyword>
<keyword evidence="11" id="KW-1015">Disulfide bond</keyword>